<keyword evidence="2" id="KW-1185">Reference proteome</keyword>
<dbReference type="AlphaFoldDB" id="A0AAE7BG02"/>
<dbReference type="KEGG" id="adz:ADFLV_1290"/>
<evidence type="ECO:0000313" key="2">
    <source>
        <dbReference type="Proteomes" id="UP000503313"/>
    </source>
</evidence>
<organism evidence="1 2">
    <name type="scientific">Arcobacter defluvii</name>
    <dbReference type="NCBI Taxonomy" id="873191"/>
    <lineage>
        <taxon>Bacteria</taxon>
        <taxon>Pseudomonadati</taxon>
        <taxon>Campylobacterota</taxon>
        <taxon>Epsilonproteobacteria</taxon>
        <taxon>Campylobacterales</taxon>
        <taxon>Arcobacteraceae</taxon>
        <taxon>Arcobacter</taxon>
    </lineage>
</organism>
<dbReference type="Proteomes" id="UP000503313">
    <property type="component" value="Chromosome"/>
</dbReference>
<dbReference type="RefSeq" id="WP_129012087.1">
    <property type="nucleotide sequence ID" value="NZ_CP053835.1"/>
</dbReference>
<sequence>MMKLSKKFVLALGLVLVVNSLFAIEIENLNNNSNIEPTKLIQKCTIENESTDYKKAFIEKYEVYFTTPYPMYFDKGFVLNDKVYIFDKEVKNPINKVDYMFCNTIESKNSIKLSKELTNLMFEYYSLNKQVVELPKYLIKYEKNPFVVKNVDKKSLTELNQLIAEAIRAYR</sequence>
<protein>
    <submittedName>
        <fullName evidence="1">Uncharacterized protein</fullName>
    </submittedName>
</protein>
<evidence type="ECO:0000313" key="1">
    <source>
        <dbReference type="EMBL" id="QKF77322.1"/>
    </source>
</evidence>
<gene>
    <name evidence="1" type="ORF">ADFLV_1290</name>
</gene>
<reference evidence="1 2" key="1">
    <citation type="submission" date="2020-05" db="EMBL/GenBank/DDBJ databases">
        <title>Complete genome sequencing of Campylobacter and Arcobacter type strains.</title>
        <authorList>
            <person name="Miller W.G."/>
            <person name="Yee E."/>
        </authorList>
    </citation>
    <scope>NUCLEOTIDE SEQUENCE [LARGE SCALE GENOMIC DNA]</scope>
    <source>
        <strain evidence="1 2">LMG 25694</strain>
    </source>
</reference>
<accession>A0AAE7BG02</accession>
<dbReference type="EMBL" id="CP053835">
    <property type="protein sequence ID" value="QKF77322.1"/>
    <property type="molecule type" value="Genomic_DNA"/>
</dbReference>
<name>A0AAE7BG02_9BACT</name>
<proteinExistence type="predicted"/>